<keyword evidence="5" id="KW-0418">Kinase</keyword>
<evidence type="ECO:0000256" key="3">
    <source>
        <dbReference type="ARBA" id="ARBA00022991"/>
    </source>
</evidence>
<dbReference type="PANTHER" id="PTHR47429">
    <property type="entry name" value="PROTEIN TWIN LOV 1"/>
    <property type="match status" value="1"/>
</dbReference>
<dbReference type="Gene3D" id="3.30.450.20">
    <property type="entry name" value="PAS domain"/>
    <property type="match status" value="1"/>
</dbReference>
<dbReference type="RefSeq" id="WP_071635654.1">
    <property type="nucleotide sequence ID" value="NZ_MLFK01000005.1"/>
</dbReference>
<evidence type="ECO:0000256" key="2">
    <source>
        <dbReference type="ARBA" id="ARBA00022643"/>
    </source>
</evidence>
<accession>A0A1J7CLC2</accession>
<dbReference type="GO" id="GO:0016301">
    <property type="term" value="F:kinase activity"/>
    <property type="evidence" value="ECO:0007669"/>
    <property type="project" value="UniProtKB-KW"/>
</dbReference>
<dbReference type="InterPro" id="IPR000014">
    <property type="entry name" value="PAS"/>
</dbReference>
<proteinExistence type="predicted"/>
<keyword evidence="3" id="KW-0157">Chromophore</keyword>
<dbReference type="Pfam" id="PF13426">
    <property type="entry name" value="PAS_9"/>
    <property type="match status" value="1"/>
</dbReference>
<keyword evidence="5" id="KW-0808">Transferase</keyword>
<dbReference type="CDD" id="cd00130">
    <property type="entry name" value="PAS"/>
    <property type="match status" value="1"/>
</dbReference>
<evidence type="ECO:0000259" key="4">
    <source>
        <dbReference type="PROSITE" id="PS50112"/>
    </source>
</evidence>
<sequence>MKKNSSEETANRTWVPILALDLHYEYLNELKAVFADMKKVNKISAQFTWNEKDLKIEERIKDEVVLITDLDLKIVFASNGIKRMTGYQEEEVLGKTPKMFQGPATSQSVLEEIKEAIKLKVPFKKTIENYKKDGRTYKCSVDATPVYNLKGKISHFIAFEKEDKSA</sequence>
<dbReference type="PROSITE" id="PS50112">
    <property type="entry name" value="PAS"/>
    <property type="match status" value="1"/>
</dbReference>
<dbReference type="InterPro" id="IPR035965">
    <property type="entry name" value="PAS-like_dom_sf"/>
</dbReference>
<dbReference type="OrthoDB" id="5760647at2"/>
<dbReference type="EMBL" id="MLFK01000005">
    <property type="protein sequence ID" value="OIV42352.1"/>
    <property type="molecule type" value="Genomic_DNA"/>
</dbReference>
<evidence type="ECO:0000313" key="6">
    <source>
        <dbReference type="Proteomes" id="UP000182826"/>
    </source>
</evidence>
<comment type="caution">
    <text evidence="5">The sequence shown here is derived from an EMBL/GenBank/DDBJ whole genome shotgun (WGS) entry which is preliminary data.</text>
</comment>
<protein>
    <submittedName>
        <fullName evidence="5">Histidine kinase</fullName>
    </submittedName>
</protein>
<dbReference type="Proteomes" id="UP000182826">
    <property type="component" value="Unassembled WGS sequence"/>
</dbReference>
<feature type="domain" description="PAS" evidence="4">
    <location>
        <begin position="65"/>
        <end position="120"/>
    </location>
</feature>
<gene>
    <name evidence="5" type="ORF">BKM63_05590</name>
</gene>
<keyword evidence="1" id="KW-0285">Flavoprotein</keyword>
<evidence type="ECO:0000313" key="5">
    <source>
        <dbReference type="EMBL" id="OIV42352.1"/>
    </source>
</evidence>
<keyword evidence="2" id="KW-0288">FMN</keyword>
<name>A0A1J7CLC2_FLAJO</name>
<evidence type="ECO:0000256" key="1">
    <source>
        <dbReference type="ARBA" id="ARBA00022630"/>
    </source>
</evidence>
<dbReference type="AlphaFoldDB" id="A0A1J7CLC2"/>
<dbReference type="PANTHER" id="PTHR47429:SF2">
    <property type="entry name" value="PROTEIN TWIN LOV 1"/>
    <property type="match status" value="1"/>
</dbReference>
<organism evidence="5 6">
    <name type="scientific">Flavobacterium johnsoniae</name>
    <name type="common">Cytophaga johnsonae</name>
    <dbReference type="NCBI Taxonomy" id="986"/>
    <lineage>
        <taxon>Bacteria</taxon>
        <taxon>Pseudomonadati</taxon>
        <taxon>Bacteroidota</taxon>
        <taxon>Flavobacteriia</taxon>
        <taxon>Flavobacteriales</taxon>
        <taxon>Flavobacteriaceae</taxon>
        <taxon>Flavobacterium</taxon>
    </lineage>
</organism>
<dbReference type="NCBIfam" id="TIGR00229">
    <property type="entry name" value="sensory_box"/>
    <property type="match status" value="1"/>
</dbReference>
<keyword evidence="6" id="KW-1185">Reference proteome</keyword>
<reference evidence="5 6" key="1">
    <citation type="submission" date="2016-10" db="EMBL/GenBank/DDBJ databases">
        <title>Draft Genome Sequence of Rhizobacteria Flavobacterium johnsoniae CI04.</title>
        <authorList>
            <person name="Bravo J.I."/>
            <person name="Lozano G.L."/>
            <person name="Handelsman J."/>
        </authorList>
    </citation>
    <scope>NUCLEOTIDE SEQUENCE [LARGE SCALE GENOMIC DNA]</scope>
    <source>
        <strain evidence="5 6">CI04</strain>
    </source>
</reference>
<dbReference type="SUPFAM" id="SSF55785">
    <property type="entry name" value="PYP-like sensor domain (PAS domain)"/>
    <property type="match status" value="1"/>
</dbReference>